<dbReference type="PANTHER" id="PTHR46387:SF2">
    <property type="entry name" value="RIBONUCLEASE HI"/>
    <property type="match status" value="1"/>
</dbReference>
<evidence type="ECO:0000259" key="1">
    <source>
        <dbReference type="PROSITE" id="PS50879"/>
    </source>
</evidence>
<dbReference type="PROSITE" id="PS50879">
    <property type="entry name" value="RNASE_H_1"/>
    <property type="match status" value="1"/>
</dbReference>
<dbReference type="Pfam" id="PF13456">
    <property type="entry name" value="RVT_3"/>
    <property type="match status" value="1"/>
</dbReference>
<evidence type="ECO:0000313" key="3">
    <source>
        <dbReference type="Proteomes" id="UP001180087"/>
    </source>
</evidence>
<evidence type="ECO:0000313" key="2">
    <source>
        <dbReference type="EMBL" id="WLV25573.1"/>
    </source>
</evidence>
<dbReference type="InterPro" id="IPR036397">
    <property type="entry name" value="RNaseH_sf"/>
</dbReference>
<dbReference type="CDD" id="cd09279">
    <property type="entry name" value="RNase_HI_like"/>
    <property type="match status" value="1"/>
</dbReference>
<dbReference type="RefSeq" id="WP_348029364.1">
    <property type="nucleotide sequence ID" value="NZ_CP129113.1"/>
</dbReference>
<proteinExistence type="predicted"/>
<dbReference type="InterPro" id="IPR002156">
    <property type="entry name" value="RNaseH_domain"/>
</dbReference>
<accession>A0ABY9KXK4</accession>
<reference evidence="2" key="1">
    <citation type="submission" date="2023-06" db="EMBL/GenBank/DDBJ databases">
        <title>A Treasure from Seagulls: Isolation and Description of Aciduricobacillus qingdaonensis gen. nov., sp. nov., a Rare Obligately Uric Acid-utilizing Member in the Family Bacillaceae.</title>
        <authorList>
            <person name="Liu W."/>
            <person name="Wang B."/>
        </authorList>
    </citation>
    <scope>NUCLEOTIDE SEQUENCE</scope>
    <source>
        <strain evidence="2">44XB</strain>
    </source>
</reference>
<name>A0ABY9KXK4_9BACI</name>
<organism evidence="2 3">
    <name type="scientific">Aciduricibacillus chroicocephali</name>
    <dbReference type="NCBI Taxonomy" id="3054939"/>
    <lineage>
        <taxon>Bacteria</taxon>
        <taxon>Bacillati</taxon>
        <taxon>Bacillota</taxon>
        <taxon>Bacilli</taxon>
        <taxon>Bacillales</taxon>
        <taxon>Bacillaceae</taxon>
        <taxon>Aciduricibacillus</taxon>
    </lineage>
</organism>
<dbReference type="Proteomes" id="UP001180087">
    <property type="component" value="Chromosome"/>
</dbReference>
<feature type="domain" description="RNase H type-1" evidence="1">
    <location>
        <begin position="70"/>
        <end position="207"/>
    </location>
</feature>
<dbReference type="EMBL" id="CP129113">
    <property type="protein sequence ID" value="WLV25573.1"/>
    <property type="molecule type" value="Genomic_DNA"/>
</dbReference>
<dbReference type="InterPro" id="IPR012337">
    <property type="entry name" value="RNaseH-like_sf"/>
</dbReference>
<dbReference type="PANTHER" id="PTHR46387">
    <property type="entry name" value="POLYNUCLEOTIDYL TRANSFERASE, RIBONUCLEASE H-LIKE SUPERFAMILY PROTEIN"/>
    <property type="match status" value="1"/>
</dbReference>
<protein>
    <submittedName>
        <fullName evidence="2">Reverse transcriptase-like protein</fullName>
    </submittedName>
</protein>
<gene>
    <name evidence="2" type="ORF">QR721_05035</name>
</gene>
<keyword evidence="3" id="KW-1185">Reference proteome</keyword>
<sequence>MQVKIQMLYSTPKNVVTTFVSEPLPAGEAIVMVEDMQKTGRISNILFVDNKEQEWNLKELKKLLEGIEEEPHDITIYFDGGYDIESGRAGLGCAIYYKQNGKSYRIRKNALVDELSSNNEAEYAALHLALKELEYMGARHIEVNIIGDSKVVIHQLNGEWPVYEETLSEWADRIDAKLEQLGFEPHYEAISRKGNREADQLAGQALRGEEMFSTLELEQK</sequence>
<dbReference type="SUPFAM" id="SSF53098">
    <property type="entry name" value="Ribonuclease H-like"/>
    <property type="match status" value="1"/>
</dbReference>
<dbReference type="Gene3D" id="3.30.420.10">
    <property type="entry name" value="Ribonuclease H-like superfamily/Ribonuclease H"/>
    <property type="match status" value="1"/>
</dbReference>
<dbReference type="NCBIfam" id="NF005822">
    <property type="entry name" value="PRK07708.1"/>
    <property type="match status" value="1"/>
</dbReference>